<evidence type="ECO:0000259" key="1">
    <source>
        <dbReference type="Pfam" id="PF13456"/>
    </source>
</evidence>
<dbReference type="InterPro" id="IPR012337">
    <property type="entry name" value="RNaseH-like_sf"/>
</dbReference>
<keyword evidence="3" id="KW-1185">Reference proteome</keyword>
<dbReference type="InterPro" id="IPR044730">
    <property type="entry name" value="RNase_H-like_dom_plant"/>
</dbReference>
<dbReference type="InterPro" id="IPR002156">
    <property type="entry name" value="RNaseH_domain"/>
</dbReference>
<dbReference type="CDD" id="cd06222">
    <property type="entry name" value="RNase_H_like"/>
    <property type="match status" value="1"/>
</dbReference>
<dbReference type="AlphaFoldDB" id="A0A7J8VAQ5"/>
<evidence type="ECO:0000313" key="3">
    <source>
        <dbReference type="Proteomes" id="UP000593573"/>
    </source>
</evidence>
<accession>A0A7J8VAQ5</accession>
<dbReference type="GO" id="GO:0003676">
    <property type="term" value="F:nucleic acid binding"/>
    <property type="evidence" value="ECO:0007669"/>
    <property type="project" value="InterPro"/>
</dbReference>
<evidence type="ECO:0000313" key="2">
    <source>
        <dbReference type="EMBL" id="MBA0659888.1"/>
    </source>
</evidence>
<feature type="non-terminal residue" evidence="2">
    <location>
        <position position="1"/>
    </location>
</feature>
<sequence length="178" mass="20404">EWVNANLQDCHDFSLDDVDWNYLFIFQGGAVVISLRPPIVRLNINHDASFAAAGGIVRNRYGEWISGFNKYLWSSSVFDGKLWVILDGLTILINWGYNNVLIQSNSLEAVKDLQDSPLEGSNSALTRRIQQMLSRFSRWSIIHISREDNQDVDKLVKMVHERRHGVQLFEDLPFGGRV</sequence>
<dbReference type="PANTHER" id="PTHR47723:SF19">
    <property type="entry name" value="POLYNUCLEOTIDYL TRANSFERASE, RIBONUCLEASE H-LIKE SUPERFAMILY PROTEIN"/>
    <property type="match status" value="1"/>
</dbReference>
<organism evidence="2 3">
    <name type="scientific">Gossypium klotzschianum</name>
    <dbReference type="NCBI Taxonomy" id="34286"/>
    <lineage>
        <taxon>Eukaryota</taxon>
        <taxon>Viridiplantae</taxon>
        <taxon>Streptophyta</taxon>
        <taxon>Embryophyta</taxon>
        <taxon>Tracheophyta</taxon>
        <taxon>Spermatophyta</taxon>
        <taxon>Magnoliopsida</taxon>
        <taxon>eudicotyledons</taxon>
        <taxon>Gunneridae</taxon>
        <taxon>Pentapetalae</taxon>
        <taxon>rosids</taxon>
        <taxon>malvids</taxon>
        <taxon>Malvales</taxon>
        <taxon>Malvaceae</taxon>
        <taxon>Malvoideae</taxon>
        <taxon>Gossypium</taxon>
    </lineage>
</organism>
<dbReference type="Gene3D" id="3.30.420.10">
    <property type="entry name" value="Ribonuclease H-like superfamily/Ribonuclease H"/>
    <property type="match status" value="1"/>
</dbReference>
<dbReference type="Proteomes" id="UP000593573">
    <property type="component" value="Unassembled WGS sequence"/>
</dbReference>
<dbReference type="SUPFAM" id="SSF53098">
    <property type="entry name" value="Ribonuclease H-like"/>
    <property type="match status" value="1"/>
</dbReference>
<dbReference type="PANTHER" id="PTHR47723">
    <property type="entry name" value="OS05G0353850 PROTEIN"/>
    <property type="match status" value="1"/>
</dbReference>
<comment type="caution">
    <text evidence="2">The sequence shown here is derived from an EMBL/GenBank/DDBJ whole genome shotgun (WGS) entry which is preliminary data.</text>
</comment>
<dbReference type="GO" id="GO:0004523">
    <property type="term" value="F:RNA-DNA hybrid ribonuclease activity"/>
    <property type="evidence" value="ECO:0007669"/>
    <property type="project" value="InterPro"/>
</dbReference>
<gene>
    <name evidence="2" type="ORF">Goklo_011979</name>
</gene>
<dbReference type="OrthoDB" id="1000834at2759"/>
<proteinExistence type="predicted"/>
<name>A0A7J8VAQ5_9ROSI</name>
<dbReference type="Pfam" id="PF13456">
    <property type="entry name" value="RVT_3"/>
    <property type="match status" value="1"/>
</dbReference>
<dbReference type="InterPro" id="IPR036397">
    <property type="entry name" value="RNaseH_sf"/>
</dbReference>
<dbReference type="InterPro" id="IPR053151">
    <property type="entry name" value="RNase_H-like"/>
</dbReference>
<reference evidence="2 3" key="1">
    <citation type="journal article" date="2019" name="Genome Biol. Evol.">
        <title>Insights into the evolution of the New World diploid cottons (Gossypium, subgenus Houzingenia) based on genome sequencing.</title>
        <authorList>
            <person name="Grover C.E."/>
            <person name="Arick M.A. 2nd"/>
            <person name="Thrash A."/>
            <person name="Conover J.L."/>
            <person name="Sanders W.S."/>
            <person name="Peterson D.G."/>
            <person name="Frelichowski J.E."/>
            <person name="Scheffler J.A."/>
            <person name="Scheffler B.E."/>
            <person name="Wendel J.F."/>
        </authorList>
    </citation>
    <scope>NUCLEOTIDE SEQUENCE [LARGE SCALE GENOMIC DNA]</scope>
    <source>
        <strain evidence="2">57</strain>
        <tissue evidence="2">Leaf</tissue>
    </source>
</reference>
<feature type="domain" description="RNase H type-1" evidence="1">
    <location>
        <begin position="45"/>
        <end position="158"/>
    </location>
</feature>
<protein>
    <recommendedName>
        <fullName evidence="1">RNase H type-1 domain-containing protein</fullName>
    </recommendedName>
</protein>
<dbReference type="EMBL" id="JABFAB010000009">
    <property type="protein sequence ID" value="MBA0659888.1"/>
    <property type="molecule type" value="Genomic_DNA"/>
</dbReference>